<comment type="caution">
    <text evidence="1">The sequence shown here is derived from an EMBL/GenBank/DDBJ whole genome shotgun (WGS) entry which is preliminary data.</text>
</comment>
<evidence type="ECO:0000313" key="1">
    <source>
        <dbReference type="EMBL" id="MPN37891.1"/>
    </source>
</evidence>
<dbReference type="PANTHER" id="PTHR32332">
    <property type="entry name" value="2-NITROPROPANE DIOXYGENASE"/>
    <property type="match status" value="1"/>
</dbReference>
<proteinExistence type="predicted"/>
<dbReference type="SUPFAM" id="SSF51412">
    <property type="entry name" value="Inosine monophosphate dehydrogenase (IMPDH)"/>
    <property type="match status" value="1"/>
</dbReference>
<protein>
    <submittedName>
        <fullName evidence="1">Uncharacterized protein</fullName>
    </submittedName>
</protein>
<sequence length="137" mass="15095">MVAVLALGAEGVQVGTRFALTEESSASEAFKQKCISLNEGDTMLSLKKVSPTRMVKNDFYRQVQELEDKGASADELRSLLGRGRSKRGIFEGDLVEGELEIGQIASLIDSIVPAEQVVREMIKEYSEAVEKLNRIVF</sequence>
<dbReference type="Gene3D" id="3.20.20.70">
    <property type="entry name" value="Aldolase class I"/>
    <property type="match status" value="1"/>
</dbReference>
<gene>
    <name evidence="1" type="ORF">SDC9_185412</name>
</gene>
<name>A0A645HFV8_9ZZZZ</name>
<dbReference type="Pfam" id="PF03060">
    <property type="entry name" value="NMO"/>
    <property type="match status" value="1"/>
</dbReference>
<organism evidence="1">
    <name type="scientific">bioreactor metagenome</name>
    <dbReference type="NCBI Taxonomy" id="1076179"/>
    <lineage>
        <taxon>unclassified sequences</taxon>
        <taxon>metagenomes</taxon>
        <taxon>ecological metagenomes</taxon>
    </lineage>
</organism>
<accession>A0A645HFV8</accession>
<dbReference type="InterPro" id="IPR013785">
    <property type="entry name" value="Aldolase_TIM"/>
</dbReference>
<dbReference type="AlphaFoldDB" id="A0A645HFV8"/>
<reference evidence="1" key="1">
    <citation type="submission" date="2019-08" db="EMBL/GenBank/DDBJ databases">
        <authorList>
            <person name="Kucharzyk K."/>
            <person name="Murdoch R.W."/>
            <person name="Higgins S."/>
            <person name="Loffler F."/>
        </authorList>
    </citation>
    <scope>NUCLEOTIDE SEQUENCE</scope>
</reference>
<dbReference type="PANTHER" id="PTHR32332:SF20">
    <property type="entry name" value="2-NITROPROPANE DIOXYGENASE-LIKE PROTEIN"/>
    <property type="match status" value="1"/>
</dbReference>
<dbReference type="EMBL" id="VSSQ01092802">
    <property type="protein sequence ID" value="MPN37891.1"/>
    <property type="molecule type" value="Genomic_DNA"/>
</dbReference>